<reference evidence="2" key="1">
    <citation type="submission" date="2018-01" db="EMBL/GenBank/DDBJ databases">
        <title>Draft Genome Sequence of the Radioresistant Bacterium Deinococcus aerius TR0125, Isolated from the Higher Atmosphere above Japan.</title>
        <authorList>
            <person name="Satoh K."/>
            <person name="Arai H."/>
            <person name="Sanzen T."/>
            <person name="Kawaguchi Y."/>
            <person name="Hayashi H."/>
            <person name="Yokobori S."/>
            <person name="Yamagishi A."/>
            <person name="Oono Y."/>
            <person name="Narumi I."/>
        </authorList>
    </citation>
    <scope>NUCLEOTIDE SEQUENCE [LARGE SCALE GENOMIC DNA]</scope>
    <source>
        <strain evidence="2">TR0125</strain>
    </source>
</reference>
<name>A0A2I9D7J1_9DEIO</name>
<dbReference type="AlphaFoldDB" id="A0A2I9D7J1"/>
<proteinExistence type="predicted"/>
<protein>
    <submittedName>
        <fullName evidence="1">Uncharacterized protein</fullName>
    </submittedName>
</protein>
<comment type="caution">
    <text evidence="1">The sequence shown here is derived from an EMBL/GenBank/DDBJ whole genome shotgun (WGS) entry which is preliminary data.</text>
</comment>
<dbReference type="RefSeq" id="WP_103129832.1">
    <property type="nucleotide sequence ID" value="NZ_BFAG01000009.1"/>
</dbReference>
<dbReference type="EMBL" id="BFAG01000009">
    <property type="protein sequence ID" value="GBF06450.1"/>
    <property type="molecule type" value="Genomic_DNA"/>
</dbReference>
<dbReference type="Proteomes" id="UP000236569">
    <property type="component" value="Unassembled WGS sequence"/>
</dbReference>
<evidence type="ECO:0000313" key="2">
    <source>
        <dbReference type="Proteomes" id="UP000236569"/>
    </source>
</evidence>
<gene>
    <name evidence="1" type="ORF">DAERI_090036</name>
</gene>
<keyword evidence="2" id="KW-1185">Reference proteome</keyword>
<organism evidence="1 2">
    <name type="scientific">Deinococcus aerius</name>
    <dbReference type="NCBI Taxonomy" id="200253"/>
    <lineage>
        <taxon>Bacteria</taxon>
        <taxon>Thermotogati</taxon>
        <taxon>Deinococcota</taxon>
        <taxon>Deinococci</taxon>
        <taxon>Deinococcales</taxon>
        <taxon>Deinococcaceae</taxon>
        <taxon>Deinococcus</taxon>
    </lineage>
</organism>
<dbReference type="OrthoDB" id="73601at2"/>
<accession>A0A2I9D7J1</accession>
<sequence>MNLEEALKAVHDRQTFLAFVDALLTAAVRDGGDSEINPRTATFLEAALAATADYEGGVDFLEQPSWKGFATFLHLGLIYE</sequence>
<evidence type="ECO:0000313" key="1">
    <source>
        <dbReference type="EMBL" id="GBF06450.1"/>
    </source>
</evidence>